<reference evidence="2 3" key="1">
    <citation type="submission" date="2020-01" db="EMBL/GenBank/DDBJ databases">
        <title>Genomes of bacteria type strains.</title>
        <authorList>
            <person name="Chen J."/>
            <person name="Zhu S."/>
            <person name="Chen J."/>
        </authorList>
    </citation>
    <scope>NUCLEOTIDE SEQUENCE [LARGE SCALE GENOMIC DNA]</scope>
    <source>
        <strain evidence="2 3">KCTC 52919</strain>
    </source>
</reference>
<evidence type="ECO:0000259" key="1">
    <source>
        <dbReference type="Pfam" id="PF08241"/>
    </source>
</evidence>
<proteinExistence type="predicted"/>
<dbReference type="Proteomes" id="UP000476332">
    <property type="component" value="Unassembled WGS sequence"/>
</dbReference>
<dbReference type="SUPFAM" id="SSF53335">
    <property type="entry name" value="S-adenosyl-L-methionine-dependent methyltransferases"/>
    <property type="match status" value="1"/>
</dbReference>
<protein>
    <submittedName>
        <fullName evidence="2">Methyltransferase domain-containing protein</fullName>
    </submittedName>
</protein>
<comment type="caution">
    <text evidence="2">The sequence shown here is derived from an EMBL/GenBank/DDBJ whole genome shotgun (WGS) entry which is preliminary data.</text>
</comment>
<dbReference type="EMBL" id="JAAAMJ010000006">
    <property type="protein sequence ID" value="NDV87101.1"/>
    <property type="molecule type" value="Genomic_DNA"/>
</dbReference>
<gene>
    <name evidence="2" type="ORF">GTW51_10345</name>
</gene>
<keyword evidence="2" id="KW-0808">Transferase</keyword>
<accession>A0A6L9MHE2</accession>
<keyword evidence="3" id="KW-1185">Reference proteome</keyword>
<keyword evidence="2" id="KW-0489">Methyltransferase</keyword>
<evidence type="ECO:0000313" key="3">
    <source>
        <dbReference type="Proteomes" id="UP000476332"/>
    </source>
</evidence>
<feature type="domain" description="Methyltransferase type 11" evidence="1">
    <location>
        <begin position="67"/>
        <end position="159"/>
    </location>
</feature>
<dbReference type="CDD" id="cd02440">
    <property type="entry name" value="AdoMet_MTases"/>
    <property type="match status" value="1"/>
</dbReference>
<dbReference type="Gene3D" id="3.40.50.150">
    <property type="entry name" value="Vaccinia Virus protein VP39"/>
    <property type="match status" value="1"/>
</dbReference>
<dbReference type="GO" id="GO:0008757">
    <property type="term" value="F:S-adenosylmethionine-dependent methyltransferase activity"/>
    <property type="evidence" value="ECO:0007669"/>
    <property type="project" value="InterPro"/>
</dbReference>
<dbReference type="Pfam" id="PF08241">
    <property type="entry name" value="Methyltransf_11"/>
    <property type="match status" value="1"/>
</dbReference>
<dbReference type="GO" id="GO:0032259">
    <property type="term" value="P:methylation"/>
    <property type="evidence" value="ECO:0007669"/>
    <property type="project" value="UniProtKB-KW"/>
</dbReference>
<dbReference type="AlphaFoldDB" id="A0A6L9MHE2"/>
<sequence>MALIRVKPESLRPRSLAPRRLCRREGAGLARRTIVLTPGTLDKAFAAGDTAAVIAAGLAEEKARTVLDIGAGSGGLARALSDGGFAVTGIDPNAEAIERAKADFRGARFDIGGAEALPFADAGFDAAVFVNSLHHVPVEQMAKALGEAARVTRRGGTIFVVEPLAEGPQHEVMRPVEDETAVLDAAARAVADAVRSQLLELRGNVVYRRNQPYADAEAFIQRLEAIAPSRAAIIEEKRDEVARLFAARATTDASGRKVLTQPLRIYWLRVPV</sequence>
<name>A0A6L9MHE2_9HYPH</name>
<evidence type="ECO:0000313" key="2">
    <source>
        <dbReference type="EMBL" id="NDV87101.1"/>
    </source>
</evidence>
<dbReference type="InterPro" id="IPR013216">
    <property type="entry name" value="Methyltransf_11"/>
</dbReference>
<dbReference type="PANTHER" id="PTHR43591">
    <property type="entry name" value="METHYLTRANSFERASE"/>
    <property type="match status" value="1"/>
</dbReference>
<organism evidence="2 3">
    <name type="scientific">Aurantimonas aggregata</name>
    <dbReference type="NCBI Taxonomy" id="2047720"/>
    <lineage>
        <taxon>Bacteria</taxon>
        <taxon>Pseudomonadati</taxon>
        <taxon>Pseudomonadota</taxon>
        <taxon>Alphaproteobacteria</taxon>
        <taxon>Hyphomicrobiales</taxon>
        <taxon>Aurantimonadaceae</taxon>
        <taxon>Aurantimonas</taxon>
    </lineage>
</organism>
<dbReference type="InterPro" id="IPR029063">
    <property type="entry name" value="SAM-dependent_MTases_sf"/>
</dbReference>